<evidence type="ECO:0000259" key="4">
    <source>
        <dbReference type="PROSITE" id="PS51462"/>
    </source>
</evidence>
<dbReference type="RefSeq" id="WP_338083057.1">
    <property type="nucleotide sequence ID" value="NZ_JAFBED010000002.1"/>
</dbReference>
<dbReference type="InterPro" id="IPR020084">
    <property type="entry name" value="NUDIX_hydrolase_CS"/>
</dbReference>
<reference evidence="5 6" key="1">
    <citation type="submission" date="2021-01" db="EMBL/GenBank/DDBJ databases">
        <title>Genomic Encyclopedia of Type Strains, Phase IV (KMG-IV): sequencing the most valuable type-strain genomes for metagenomic binning, comparative biology and taxonomic classification.</title>
        <authorList>
            <person name="Goeker M."/>
        </authorList>
    </citation>
    <scope>NUCLEOTIDE SEQUENCE [LARGE SCALE GENOMIC DNA]</scope>
    <source>
        <strain evidence="5 6">DSM 25879</strain>
    </source>
</reference>
<dbReference type="SUPFAM" id="SSF55811">
    <property type="entry name" value="Nudix"/>
    <property type="match status" value="1"/>
</dbReference>
<dbReference type="GO" id="GO:0035539">
    <property type="term" value="F:8-oxo-7,8-dihydrodeoxyguanosine triphosphate pyrophosphatase activity"/>
    <property type="evidence" value="ECO:0007669"/>
    <property type="project" value="UniProtKB-EC"/>
</dbReference>
<dbReference type="EC" id="3.6.1.55" evidence="5"/>
<dbReference type="PROSITE" id="PS51462">
    <property type="entry name" value="NUDIX"/>
    <property type="match status" value="1"/>
</dbReference>
<comment type="similarity">
    <text evidence="1 3">Belongs to the Nudix hydrolase family.</text>
</comment>
<protein>
    <submittedName>
        <fullName evidence="5">8-oxo-dGTP diphosphatase</fullName>
        <ecNumber evidence="5">3.6.1.55</ecNumber>
    </submittedName>
</protein>
<feature type="domain" description="Nudix hydrolase" evidence="4">
    <location>
        <begin position="2"/>
        <end position="135"/>
    </location>
</feature>
<evidence type="ECO:0000256" key="3">
    <source>
        <dbReference type="RuleBase" id="RU003476"/>
    </source>
</evidence>
<dbReference type="Proteomes" id="UP000737402">
    <property type="component" value="Unassembled WGS sequence"/>
</dbReference>
<dbReference type="InterPro" id="IPR015797">
    <property type="entry name" value="NUDIX_hydrolase-like_dom_sf"/>
</dbReference>
<accession>A0ABS2NWY2</accession>
<dbReference type="PROSITE" id="PS00893">
    <property type="entry name" value="NUDIX_BOX"/>
    <property type="match status" value="1"/>
</dbReference>
<dbReference type="InterPro" id="IPR020476">
    <property type="entry name" value="Nudix_hydrolase"/>
</dbReference>
<dbReference type="CDD" id="cd02883">
    <property type="entry name" value="NUDIX_Hydrolase"/>
    <property type="match status" value="1"/>
</dbReference>
<name>A0ABS2NWY2_9BACI</name>
<dbReference type="PANTHER" id="PTHR43736">
    <property type="entry name" value="ADP-RIBOSE PYROPHOSPHATASE"/>
    <property type="match status" value="1"/>
</dbReference>
<dbReference type="PRINTS" id="PR00502">
    <property type="entry name" value="NUDIXFAMILY"/>
</dbReference>
<proteinExistence type="inferred from homology"/>
<evidence type="ECO:0000313" key="6">
    <source>
        <dbReference type="Proteomes" id="UP000737402"/>
    </source>
</evidence>
<dbReference type="Gene3D" id="3.90.79.10">
    <property type="entry name" value="Nucleoside Triphosphate Pyrophosphohydrolase"/>
    <property type="match status" value="1"/>
</dbReference>
<keyword evidence="2 3" id="KW-0378">Hydrolase</keyword>
<dbReference type="InterPro" id="IPR000086">
    <property type="entry name" value="NUDIX_hydrolase_dom"/>
</dbReference>
<sequence length="135" mass="14910">MKRVDVAYVILLSENKEKILMVKNKGTKGSYYTLPGGAVEPGETLEEAASREAREETGLIVETKGLAGVSEGFFEERGHHAVFFYFHAEKKSGEIGISFPDEIEEVVWMDCAQAKEYIGIPSIDGSIPYSFQGVK</sequence>
<evidence type="ECO:0000256" key="2">
    <source>
        <dbReference type="ARBA" id="ARBA00022801"/>
    </source>
</evidence>
<dbReference type="EMBL" id="JAFBED010000002">
    <property type="protein sequence ID" value="MBM7619134.1"/>
    <property type="molecule type" value="Genomic_DNA"/>
</dbReference>
<dbReference type="PANTHER" id="PTHR43736:SF1">
    <property type="entry name" value="DIHYDRONEOPTERIN TRIPHOSPHATE DIPHOSPHATASE"/>
    <property type="match status" value="1"/>
</dbReference>
<organism evidence="5 6">
    <name type="scientific">Sutcliffiella tianshenii</name>
    <dbReference type="NCBI Taxonomy" id="1463404"/>
    <lineage>
        <taxon>Bacteria</taxon>
        <taxon>Bacillati</taxon>
        <taxon>Bacillota</taxon>
        <taxon>Bacilli</taxon>
        <taxon>Bacillales</taxon>
        <taxon>Bacillaceae</taxon>
        <taxon>Sutcliffiella</taxon>
    </lineage>
</organism>
<comment type="caution">
    <text evidence="5">The sequence shown here is derived from an EMBL/GenBank/DDBJ whole genome shotgun (WGS) entry which is preliminary data.</text>
</comment>
<evidence type="ECO:0000313" key="5">
    <source>
        <dbReference type="EMBL" id="MBM7619134.1"/>
    </source>
</evidence>
<dbReference type="Pfam" id="PF00293">
    <property type="entry name" value="NUDIX"/>
    <property type="match status" value="1"/>
</dbReference>
<gene>
    <name evidence="5" type="ORF">JOC95_000983</name>
</gene>
<evidence type="ECO:0000256" key="1">
    <source>
        <dbReference type="ARBA" id="ARBA00005582"/>
    </source>
</evidence>
<keyword evidence="6" id="KW-1185">Reference proteome</keyword>